<protein>
    <submittedName>
        <fullName evidence="1">Uncharacterized protein</fullName>
    </submittedName>
</protein>
<proteinExistence type="predicted"/>
<dbReference type="AlphaFoldDB" id="A0A9Q7UUR2"/>
<sequence length="31" mass="3232">MVLIAKGGETIYIRAAGFADREVGRAIPAGQ</sequence>
<dbReference type="EMBL" id="LT984814">
    <property type="protein sequence ID" value="SPD67614.1"/>
    <property type="molecule type" value="Genomic_DNA"/>
</dbReference>
<evidence type="ECO:0000313" key="2">
    <source>
        <dbReference type="Proteomes" id="UP000254259"/>
    </source>
</evidence>
<reference evidence="1 2" key="1">
    <citation type="submission" date="2018-01" db="EMBL/GenBank/DDBJ databases">
        <authorList>
            <person name="Clerissi C."/>
        </authorList>
    </citation>
    <scope>NUCLEOTIDE SEQUENCE [LARGE SCALE GENOMIC DNA]</scope>
    <source>
        <strain evidence="1">Cupriavidus taiwanensis SWF 66322</strain>
        <plasmid evidence="2">cbm2636_mp</plasmid>
    </source>
</reference>
<organism evidence="1 2">
    <name type="scientific">Cupriavidus taiwanensis</name>
    <dbReference type="NCBI Taxonomy" id="164546"/>
    <lineage>
        <taxon>Bacteria</taxon>
        <taxon>Pseudomonadati</taxon>
        <taxon>Pseudomonadota</taxon>
        <taxon>Betaproteobacteria</taxon>
        <taxon>Burkholderiales</taxon>
        <taxon>Burkholderiaceae</taxon>
        <taxon>Cupriavidus</taxon>
    </lineage>
</organism>
<accession>A0A9Q7UUR2</accession>
<name>A0A9Q7UUR2_9BURK</name>
<keyword evidence="1" id="KW-0614">Plasmid</keyword>
<dbReference type="Proteomes" id="UP000254259">
    <property type="component" value="Plasmid CBM2636_mp"/>
</dbReference>
<gene>
    <name evidence="1" type="ORF">CBM2636_MP20464</name>
</gene>
<evidence type="ECO:0000313" key="1">
    <source>
        <dbReference type="EMBL" id="SPD67614.1"/>
    </source>
</evidence>
<geneLocation type="plasmid" evidence="2">
    <name>cbm2636_mp</name>
</geneLocation>